<accession>A0ACC2KTT0</accession>
<dbReference type="EMBL" id="CM056819">
    <property type="protein sequence ID" value="KAJ8624276.1"/>
    <property type="molecule type" value="Genomic_DNA"/>
</dbReference>
<sequence>MWIMAPLETEQKSYPRYLPCNCRISQSPLLQIGASKRFTPLRPKTPSFGDSSPSPKISATYLRSGLWTSDPLDNTVDVGFLLWCLRI</sequence>
<organism evidence="1 2">
    <name type="scientific">Persea americana</name>
    <name type="common">Avocado</name>
    <dbReference type="NCBI Taxonomy" id="3435"/>
    <lineage>
        <taxon>Eukaryota</taxon>
        <taxon>Viridiplantae</taxon>
        <taxon>Streptophyta</taxon>
        <taxon>Embryophyta</taxon>
        <taxon>Tracheophyta</taxon>
        <taxon>Spermatophyta</taxon>
        <taxon>Magnoliopsida</taxon>
        <taxon>Magnoliidae</taxon>
        <taxon>Laurales</taxon>
        <taxon>Lauraceae</taxon>
        <taxon>Persea</taxon>
    </lineage>
</organism>
<proteinExistence type="predicted"/>
<evidence type="ECO:0000313" key="2">
    <source>
        <dbReference type="Proteomes" id="UP001234297"/>
    </source>
</evidence>
<gene>
    <name evidence="1" type="ORF">MRB53_032806</name>
</gene>
<reference evidence="1 2" key="1">
    <citation type="journal article" date="2022" name="Hortic Res">
        <title>A haplotype resolved chromosomal level avocado genome allows analysis of novel avocado genes.</title>
        <authorList>
            <person name="Nath O."/>
            <person name="Fletcher S.J."/>
            <person name="Hayward A."/>
            <person name="Shaw L.M."/>
            <person name="Masouleh A.K."/>
            <person name="Furtado A."/>
            <person name="Henry R.J."/>
            <person name="Mitter N."/>
        </authorList>
    </citation>
    <scope>NUCLEOTIDE SEQUENCE [LARGE SCALE GENOMIC DNA]</scope>
    <source>
        <strain evidence="2">cv. Hass</strain>
    </source>
</reference>
<evidence type="ECO:0000313" key="1">
    <source>
        <dbReference type="EMBL" id="KAJ8624276.1"/>
    </source>
</evidence>
<dbReference type="Proteomes" id="UP001234297">
    <property type="component" value="Chromosome 11"/>
</dbReference>
<name>A0ACC2KTT0_PERAE</name>
<comment type="caution">
    <text evidence="1">The sequence shown here is derived from an EMBL/GenBank/DDBJ whole genome shotgun (WGS) entry which is preliminary data.</text>
</comment>
<protein>
    <submittedName>
        <fullName evidence="1">Uncharacterized protein</fullName>
    </submittedName>
</protein>
<keyword evidence="2" id="KW-1185">Reference proteome</keyword>